<dbReference type="GO" id="GO:0003824">
    <property type="term" value="F:catalytic activity"/>
    <property type="evidence" value="ECO:0007669"/>
    <property type="project" value="InterPro"/>
</dbReference>
<organism evidence="3 4">
    <name type="scientific">Vescimonas fastidiosa</name>
    <dbReference type="NCBI Taxonomy" id="2714353"/>
    <lineage>
        <taxon>Bacteria</taxon>
        <taxon>Bacillati</taxon>
        <taxon>Bacillota</taxon>
        <taxon>Clostridia</taxon>
        <taxon>Eubacteriales</taxon>
        <taxon>Oscillospiraceae</taxon>
        <taxon>Vescimonas</taxon>
    </lineage>
</organism>
<dbReference type="Proteomes" id="UP000681343">
    <property type="component" value="Plasmid pMM35_01"/>
</dbReference>
<evidence type="ECO:0000256" key="1">
    <source>
        <dbReference type="ARBA" id="ARBA00022962"/>
    </source>
</evidence>
<dbReference type="KEGG" id="vfa:MM35RIKEN_15570"/>
<proteinExistence type="predicted"/>
<feature type="domain" description="CobB/CobQ-like glutamine amidotransferase" evidence="2">
    <location>
        <begin position="3"/>
        <end position="184"/>
    </location>
</feature>
<reference evidence="3" key="1">
    <citation type="submission" date="2020-09" db="EMBL/GenBank/DDBJ databases">
        <title>New species isolated from human feces.</title>
        <authorList>
            <person name="Kitahara M."/>
            <person name="Shigeno Y."/>
            <person name="Shime M."/>
            <person name="Matsumoto Y."/>
            <person name="Nakamura S."/>
            <person name="Motooka D."/>
            <person name="Fukuoka S."/>
            <person name="Nishikawa H."/>
            <person name="Benno Y."/>
        </authorList>
    </citation>
    <scope>NUCLEOTIDE SEQUENCE</scope>
    <source>
        <strain evidence="3">MM35</strain>
        <plasmid evidence="3">pMM35_01</plasmid>
    </source>
</reference>
<dbReference type="EMBL" id="AP023416">
    <property type="protein sequence ID" value="BCK79365.1"/>
    <property type="molecule type" value="Genomic_DNA"/>
</dbReference>
<name>A0A810PYT6_9FIRM</name>
<dbReference type="AlphaFoldDB" id="A0A810PYT6"/>
<accession>A0A810PYT6</accession>
<keyword evidence="3" id="KW-0614">Plasmid</keyword>
<keyword evidence="1 3" id="KW-0315">Glutamine amidotransferase</keyword>
<dbReference type="Pfam" id="PF07685">
    <property type="entry name" value="GATase_3"/>
    <property type="match status" value="1"/>
</dbReference>
<evidence type="ECO:0000313" key="4">
    <source>
        <dbReference type="Proteomes" id="UP000681343"/>
    </source>
</evidence>
<protein>
    <submittedName>
        <fullName evidence="3">Glutamine amidotransferase</fullName>
    </submittedName>
</protein>
<geneLocation type="plasmid" evidence="3 4">
    <name>pMM35_01</name>
</geneLocation>
<keyword evidence="4" id="KW-1185">Reference proteome</keyword>
<sequence>MTVEILYPELCNLYGDRGNIDYLRRCLPADYHQTHIGDEPWFVQHEVDLIYLCSMTERSQERVIRALTPYRERLAELVAAGKHFLLTGNAMEVFGKTIQDGEKTISGLGLLDLTARRILPKRANSLFLGDFQGTKIVGYTSRFSHMESALPPLFTVEKGLGRSEGATVEGIRSGGVLGTYLLGPLLVLNPDFTRWLLDDLGAADTPLAFETEVRRAYQARLEQFQGNIEF</sequence>
<dbReference type="RefSeq" id="WP_212820884.1">
    <property type="nucleotide sequence ID" value="NZ_AP023416.1"/>
</dbReference>
<dbReference type="InterPro" id="IPR011698">
    <property type="entry name" value="GATase_3"/>
</dbReference>
<evidence type="ECO:0000313" key="3">
    <source>
        <dbReference type="EMBL" id="BCK79365.1"/>
    </source>
</evidence>
<gene>
    <name evidence="3" type="ORF">MM35RIKEN_15570</name>
</gene>
<evidence type="ECO:0000259" key="2">
    <source>
        <dbReference type="Pfam" id="PF07685"/>
    </source>
</evidence>